<feature type="domain" description="Cytochrome oxidase subunit II copper A binding" evidence="18">
    <location>
        <begin position="105"/>
        <end position="239"/>
    </location>
</feature>
<keyword evidence="14 16" id="KW-0472">Membrane</keyword>
<protein>
    <recommendedName>
        <fullName evidence="3 16">Cytochrome c oxidase subunit 2</fullName>
    </recommendedName>
</protein>
<dbReference type="Gene3D" id="1.10.287.90">
    <property type="match status" value="1"/>
</dbReference>
<dbReference type="PANTHER" id="PTHR22888:SF9">
    <property type="entry name" value="CYTOCHROME C OXIDASE SUBUNIT 2"/>
    <property type="match status" value="1"/>
</dbReference>
<dbReference type="GO" id="GO:0005507">
    <property type="term" value="F:copper ion binding"/>
    <property type="evidence" value="ECO:0007669"/>
    <property type="project" value="InterPro"/>
</dbReference>
<evidence type="ECO:0000259" key="18">
    <source>
        <dbReference type="PROSITE" id="PS50857"/>
    </source>
</evidence>
<dbReference type="GO" id="GO:0004129">
    <property type="term" value="F:cytochrome-c oxidase activity"/>
    <property type="evidence" value="ECO:0007669"/>
    <property type="project" value="UniProtKB-EC"/>
</dbReference>
<dbReference type="InterPro" id="IPR014222">
    <property type="entry name" value="Cyt_c_oxidase_su2"/>
</dbReference>
<sequence length="241" mass="27793">MFFFLLKNILYFDVAEFNQLGFQDGSSLSSINLVYFHDHIMFFMIIILILVGWLLFTSMTNKYYNKYLNENSIIEIIWTTIPALILILIAIPSLYLLYSIDENIDPSLTIKVIGHQWYWSYEYSNFDNEIEFDSYMIPTSDLNIGGFRLLEVDNKIVLPVDTNIRLIISSADVIHCWTIPSLGVKADAIPGRLNQVNFIINRSGKFFGQCSEICGSNHSFMPISILSVSKEKFINWSSSFE</sequence>
<dbReference type="Pfam" id="PF00116">
    <property type="entry name" value="COX2"/>
    <property type="match status" value="1"/>
</dbReference>
<keyword evidence="11 16" id="KW-0249">Electron transport</keyword>
<comment type="similarity">
    <text evidence="2 16">Belongs to the cytochrome c oxidase subunit 2 family.</text>
</comment>
<reference evidence="20" key="1">
    <citation type="journal article" date="2015" name="PeerJ">
        <title>Phylogenetic analysis of higher-level relationships within Hydroidolina (Cnidaria: Hydrozoa) using mitochondrial genome data and insight into their mitochondrial transcription.</title>
        <authorList>
            <person name="Kayal E."/>
            <person name="Bentlage B."/>
            <person name="Cartwright P."/>
            <person name="Yanagihara A.A."/>
            <person name="Lindsay D.J."/>
            <person name="Hopcroft R.R."/>
            <person name="Collins A.G."/>
        </authorList>
    </citation>
    <scope>NUCLEOTIDE SEQUENCE</scope>
</reference>
<dbReference type="InterPro" id="IPR045187">
    <property type="entry name" value="CcO_II"/>
</dbReference>
<evidence type="ECO:0000256" key="9">
    <source>
        <dbReference type="ARBA" id="ARBA00022842"/>
    </source>
</evidence>
<dbReference type="SUPFAM" id="SSF49503">
    <property type="entry name" value="Cupredoxins"/>
    <property type="match status" value="1"/>
</dbReference>
<dbReference type="InterPro" id="IPR011759">
    <property type="entry name" value="Cyt_c_oxidase_su2_TM_dom"/>
</dbReference>
<dbReference type="GO" id="GO:0042773">
    <property type="term" value="P:ATP synthesis coupled electron transport"/>
    <property type="evidence" value="ECO:0007669"/>
    <property type="project" value="TreeGrafter"/>
</dbReference>
<dbReference type="InterPro" id="IPR034210">
    <property type="entry name" value="CcO_II_C"/>
</dbReference>
<dbReference type="PROSITE" id="PS50999">
    <property type="entry name" value="COX2_TM"/>
    <property type="match status" value="1"/>
</dbReference>
<dbReference type="PROSITE" id="PS50857">
    <property type="entry name" value="COX2_CUA"/>
    <property type="match status" value="1"/>
</dbReference>
<evidence type="ECO:0000256" key="17">
    <source>
        <dbReference type="SAM" id="Phobius"/>
    </source>
</evidence>
<comment type="catalytic activity">
    <reaction evidence="15">
        <text>4 Fe(II)-[cytochrome c] + O2 + 8 H(+)(in) = 4 Fe(III)-[cytochrome c] + 2 H2O + 4 H(+)(out)</text>
        <dbReference type="Rhea" id="RHEA:11436"/>
        <dbReference type="Rhea" id="RHEA-COMP:10350"/>
        <dbReference type="Rhea" id="RHEA-COMP:14399"/>
        <dbReference type="ChEBI" id="CHEBI:15377"/>
        <dbReference type="ChEBI" id="CHEBI:15378"/>
        <dbReference type="ChEBI" id="CHEBI:15379"/>
        <dbReference type="ChEBI" id="CHEBI:29033"/>
        <dbReference type="ChEBI" id="CHEBI:29034"/>
        <dbReference type="EC" id="7.1.1.9"/>
    </reaction>
    <physiologicalReaction direction="left-to-right" evidence="15">
        <dbReference type="Rhea" id="RHEA:11437"/>
    </physiologicalReaction>
</comment>
<evidence type="ECO:0000256" key="11">
    <source>
        <dbReference type="ARBA" id="ARBA00022982"/>
    </source>
</evidence>
<evidence type="ECO:0000256" key="10">
    <source>
        <dbReference type="ARBA" id="ARBA00022967"/>
    </source>
</evidence>
<evidence type="ECO:0000256" key="14">
    <source>
        <dbReference type="ARBA" id="ARBA00023136"/>
    </source>
</evidence>
<dbReference type="EMBL" id="KT809330">
    <property type="protein sequence ID" value="ALO20741.1"/>
    <property type="molecule type" value="Genomic_DNA"/>
</dbReference>
<dbReference type="NCBIfam" id="TIGR02866">
    <property type="entry name" value="CoxB"/>
    <property type="match status" value="1"/>
</dbReference>
<dbReference type="CDD" id="cd13912">
    <property type="entry name" value="CcO_II_C"/>
    <property type="match status" value="1"/>
</dbReference>
<dbReference type="AlphaFoldDB" id="A0A0S2IB94"/>
<feature type="transmembrane region" description="Helical" evidence="17">
    <location>
        <begin position="76"/>
        <end position="98"/>
    </location>
</feature>
<keyword evidence="9" id="KW-0460">Magnesium</keyword>
<comment type="function">
    <text evidence="16">Component of the cytochrome c oxidase, the last enzyme in the mitochondrial electron transport chain which drives oxidative phosphorylation. The respiratory chain contains 3 multisubunit complexes succinate dehydrogenase (complex II, CII), ubiquinol-cytochrome c oxidoreductase (cytochrome b-c1 complex, complex III, CIII) and cytochrome c oxidase (complex IV, CIV), that cooperate to transfer electrons derived from NADH and succinate to molecular oxygen, creating an electrochemical gradient over the inner membrane that drives transmembrane transport and the ATP synthase. Cytochrome c oxidase is the component of the respiratory chain that catalyzes the reduction of oxygen to water. Electrons originating from reduced cytochrome c in the intermembrane space (IMS) are transferred via the dinuclear copper A center (CU(A)) of subunit 2 and heme A of subunit 1 to the active site in subunit 1, a binuclear center (BNC) formed by heme A3 and copper B (CU(B)). The BNC reduces molecular oxygen to 2 water molecules using 4 electrons from cytochrome c in the IMS and 4 protons from the mitochondrial matrix.</text>
</comment>
<dbReference type="InterPro" id="IPR036257">
    <property type="entry name" value="Cyt_c_oxidase_su2_TM_sf"/>
</dbReference>
<evidence type="ECO:0000259" key="19">
    <source>
        <dbReference type="PROSITE" id="PS50999"/>
    </source>
</evidence>
<dbReference type="Gene3D" id="2.60.40.420">
    <property type="entry name" value="Cupredoxins - blue copper proteins"/>
    <property type="match status" value="1"/>
</dbReference>
<evidence type="ECO:0000256" key="16">
    <source>
        <dbReference type="RuleBase" id="RU000457"/>
    </source>
</evidence>
<dbReference type="GO" id="GO:0005743">
    <property type="term" value="C:mitochondrial inner membrane"/>
    <property type="evidence" value="ECO:0007669"/>
    <property type="project" value="UniProtKB-SubCell"/>
</dbReference>
<evidence type="ECO:0000256" key="5">
    <source>
        <dbReference type="ARBA" id="ARBA00022660"/>
    </source>
</evidence>
<dbReference type="SUPFAM" id="SSF81464">
    <property type="entry name" value="Cytochrome c oxidase subunit II-like, transmembrane region"/>
    <property type="match status" value="1"/>
</dbReference>
<evidence type="ECO:0000256" key="13">
    <source>
        <dbReference type="ARBA" id="ARBA00023008"/>
    </source>
</evidence>
<keyword evidence="12 17" id="KW-1133">Transmembrane helix</keyword>
<dbReference type="Pfam" id="PF02790">
    <property type="entry name" value="COX2_TM"/>
    <property type="match status" value="1"/>
</dbReference>
<organism evidence="20">
    <name type="scientific">Euphysa aurata</name>
    <dbReference type="NCBI Taxonomy" id="576745"/>
    <lineage>
        <taxon>Eukaryota</taxon>
        <taxon>Metazoa</taxon>
        <taxon>Cnidaria</taxon>
        <taxon>Hydrozoa</taxon>
        <taxon>Hydroidolina</taxon>
        <taxon>Anthoathecata</taxon>
        <taxon>Aplanulata</taxon>
        <taxon>Corymorphidae</taxon>
        <taxon>Euphysa</taxon>
    </lineage>
</organism>
<evidence type="ECO:0000256" key="2">
    <source>
        <dbReference type="ARBA" id="ARBA00007866"/>
    </source>
</evidence>
<keyword evidence="6 16" id="KW-0812">Transmembrane</keyword>
<keyword evidence="8 16" id="KW-0999">Mitochondrion inner membrane</keyword>
<keyword evidence="13 16" id="KW-0186">Copper</keyword>
<evidence type="ECO:0000256" key="6">
    <source>
        <dbReference type="ARBA" id="ARBA00022692"/>
    </source>
</evidence>
<evidence type="ECO:0000313" key="20">
    <source>
        <dbReference type="EMBL" id="ALO20741.1"/>
    </source>
</evidence>
<evidence type="ECO:0000256" key="8">
    <source>
        <dbReference type="ARBA" id="ARBA00022792"/>
    </source>
</evidence>
<gene>
    <name evidence="20" type="primary">cox2</name>
</gene>
<dbReference type="PRINTS" id="PR01166">
    <property type="entry name" value="CYCOXIDASEII"/>
</dbReference>
<geneLocation type="mitochondrion" evidence="20"/>
<dbReference type="InterPro" id="IPR008972">
    <property type="entry name" value="Cupredoxin"/>
</dbReference>
<keyword evidence="5 16" id="KW-0679">Respiratory chain</keyword>
<keyword evidence="10" id="KW-1278">Translocase</keyword>
<evidence type="ECO:0000256" key="4">
    <source>
        <dbReference type="ARBA" id="ARBA00022448"/>
    </source>
</evidence>
<dbReference type="GO" id="GO:0016491">
    <property type="term" value="F:oxidoreductase activity"/>
    <property type="evidence" value="ECO:0007669"/>
    <property type="project" value="InterPro"/>
</dbReference>
<keyword evidence="7 16" id="KW-0479">Metal-binding</keyword>
<comment type="subcellular location">
    <subcellularLocation>
        <location evidence="1 16">Mitochondrion inner membrane</location>
        <topology evidence="1 16">Multi-pass membrane protein</topology>
    </subcellularLocation>
</comment>
<feature type="domain" description="Cytochrome oxidase subunit II transmembrane region profile" evidence="19">
    <location>
        <begin position="14"/>
        <end position="104"/>
    </location>
</feature>
<dbReference type="InterPro" id="IPR001505">
    <property type="entry name" value="Copper_CuA"/>
</dbReference>
<dbReference type="PANTHER" id="PTHR22888">
    <property type="entry name" value="CYTOCHROME C OXIDASE, SUBUNIT II"/>
    <property type="match status" value="1"/>
</dbReference>
<evidence type="ECO:0000256" key="15">
    <source>
        <dbReference type="ARBA" id="ARBA00049512"/>
    </source>
</evidence>
<evidence type="ECO:0000256" key="1">
    <source>
        <dbReference type="ARBA" id="ARBA00004448"/>
    </source>
</evidence>
<comment type="cofactor">
    <cofactor evidence="16">
        <name>Cu cation</name>
        <dbReference type="ChEBI" id="CHEBI:23378"/>
    </cofactor>
    <text evidence="16">Binds a copper A center.</text>
</comment>
<feature type="transmembrane region" description="Helical" evidence="17">
    <location>
        <begin position="39"/>
        <end position="56"/>
    </location>
</feature>
<evidence type="ECO:0000256" key="3">
    <source>
        <dbReference type="ARBA" id="ARBA00015946"/>
    </source>
</evidence>
<dbReference type="PROSITE" id="PS00078">
    <property type="entry name" value="COX2"/>
    <property type="match status" value="1"/>
</dbReference>
<keyword evidence="4 16" id="KW-0813">Transport</keyword>
<accession>A0A0S2IB94</accession>
<evidence type="ECO:0000256" key="7">
    <source>
        <dbReference type="ARBA" id="ARBA00022723"/>
    </source>
</evidence>
<dbReference type="FunFam" id="2.60.40.420:FF:000001">
    <property type="entry name" value="Cytochrome c oxidase subunit 2"/>
    <property type="match status" value="1"/>
</dbReference>
<evidence type="ECO:0000256" key="12">
    <source>
        <dbReference type="ARBA" id="ARBA00022989"/>
    </source>
</evidence>
<keyword evidence="16 20" id="KW-0496">Mitochondrion</keyword>
<proteinExistence type="inferred from homology"/>
<name>A0A0S2IB94_9CNID</name>
<dbReference type="InterPro" id="IPR002429">
    <property type="entry name" value="CcO_II-like_C"/>
</dbReference>